<organism evidence="1 2">
    <name type="scientific">Fibrella aquatilis</name>
    <dbReference type="NCBI Taxonomy" id="2817059"/>
    <lineage>
        <taxon>Bacteria</taxon>
        <taxon>Pseudomonadati</taxon>
        <taxon>Bacteroidota</taxon>
        <taxon>Cytophagia</taxon>
        <taxon>Cytophagales</taxon>
        <taxon>Spirosomataceae</taxon>
        <taxon>Fibrella</taxon>
    </lineage>
</organism>
<accession>A0A939JZ24</accession>
<evidence type="ECO:0000313" key="1">
    <source>
        <dbReference type="EMBL" id="MBO0932709.1"/>
    </source>
</evidence>
<protein>
    <recommendedName>
        <fullName evidence="3">Septum formation inhibitor Maf</fullName>
    </recommendedName>
</protein>
<gene>
    <name evidence="1" type="ORF">J2I48_16990</name>
</gene>
<dbReference type="AlphaFoldDB" id="A0A939JZ24"/>
<comment type="caution">
    <text evidence="1">The sequence shown here is derived from an EMBL/GenBank/DDBJ whole genome shotgun (WGS) entry which is preliminary data.</text>
</comment>
<proteinExistence type="predicted"/>
<name>A0A939JZ24_9BACT</name>
<dbReference type="RefSeq" id="WP_207336675.1">
    <property type="nucleotide sequence ID" value="NZ_JAFMYU010000014.1"/>
</dbReference>
<dbReference type="Proteomes" id="UP000664795">
    <property type="component" value="Unassembled WGS sequence"/>
</dbReference>
<evidence type="ECO:0000313" key="2">
    <source>
        <dbReference type="Proteomes" id="UP000664795"/>
    </source>
</evidence>
<dbReference type="EMBL" id="JAFMYU010000014">
    <property type="protein sequence ID" value="MBO0932709.1"/>
    <property type="molecule type" value="Genomic_DNA"/>
</dbReference>
<reference evidence="1 2" key="1">
    <citation type="submission" date="2021-03" db="EMBL/GenBank/DDBJ databases">
        <title>Fibrella sp. HMF5036 genome sequencing and assembly.</title>
        <authorList>
            <person name="Kang H."/>
            <person name="Kim H."/>
            <person name="Bae S."/>
            <person name="Joh K."/>
        </authorList>
    </citation>
    <scope>NUCLEOTIDE SEQUENCE [LARGE SCALE GENOMIC DNA]</scope>
    <source>
        <strain evidence="1 2">HMF5036</strain>
    </source>
</reference>
<sequence>MFIQRNFLFIIMVMAVLLAVAMKATVYQREPVAPPTPSPATTEAFRAYWFGGKAELNTYQLEQAQYGAMHTGEAVLVFVTEDFRVDKQVKAESEASRGVSVPVLKTNYIRRFVTGIYDYSLFTSVFTPIGSPKFPNTLKVSTSGQEWCGHSYVQVNYKDNAYQVSGRSYFEQEVTEDYTVEKAMLEDELWNRIRLDPGKLPTGDVHLIPGTQSARLRHKKLESIPATATLDSAQGVAWTNTHIPGVSVGPCKAYILDYKDDGKSTPGRKLTLIFETAFPHKIVGWEETYTSKEKVLTSRAMLRKTIQSDYWNHNTPADSTLRQALSL</sequence>
<evidence type="ECO:0008006" key="3">
    <source>
        <dbReference type="Google" id="ProtNLM"/>
    </source>
</evidence>
<keyword evidence="2" id="KW-1185">Reference proteome</keyword>